<protein>
    <recommendedName>
        <fullName evidence="5">Eukaryotic translation initiation factor 3 subunit E N-terminal domain-containing protein</fullName>
    </recommendedName>
</protein>
<dbReference type="AlphaFoldDB" id="A0A9N7YJY0"/>
<keyword evidence="1" id="KW-0963">Cytoplasm</keyword>
<evidence type="ECO:0000313" key="7">
    <source>
        <dbReference type="Proteomes" id="UP001153269"/>
    </source>
</evidence>
<organism evidence="6 7">
    <name type="scientific">Pleuronectes platessa</name>
    <name type="common">European plaice</name>
    <dbReference type="NCBI Taxonomy" id="8262"/>
    <lineage>
        <taxon>Eukaryota</taxon>
        <taxon>Metazoa</taxon>
        <taxon>Chordata</taxon>
        <taxon>Craniata</taxon>
        <taxon>Vertebrata</taxon>
        <taxon>Euteleostomi</taxon>
        <taxon>Actinopterygii</taxon>
        <taxon>Neopterygii</taxon>
        <taxon>Teleostei</taxon>
        <taxon>Neoteleostei</taxon>
        <taxon>Acanthomorphata</taxon>
        <taxon>Carangaria</taxon>
        <taxon>Pleuronectiformes</taxon>
        <taxon>Pleuronectoidei</taxon>
        <taxon>Pleuronectidae</taxon>
        <taxon>Pleuronectes</taxon>
    </lineage>
</organism>
<dbReference type="PANTHER" id="PTHR10317">
    <property type="entry name" value="EUKARYOTIC TRANSLATION INITIATION FACTOR 3 SUBUNIT E"/>
    <property type="match status" value="1"/>
</dbReference>
<evidence type="ECO:0000256" key="1">
    <source>
        <dbReference type="ARBA" id="ARBA00022490"/>
    </source>
</evidence>
<dbReference type="InterPro" id="IPR016650">
    <property type="entry name" value="eIF3e"/>
</dbReference>
<dbReference type="SMART" id="SM01186">
    <property type="entry name" value="eIF3_N"/>
    <property type="match status" value="1"/>
</dbReference>
<dbReference type="GO" id="GO:0003743">
    <property type="term" value="F:translation initiation factor activity"/>
    <property type="evidence" value="ECO:0007669"/>
    <property type="project" value="UniProtKB-KW"/>
</dbReference>
<evidence type="ECO:0000256" key="3">
    <source>
        <dbReference type="ARBA" id="ARBA00022917"/>
    </source>
</evidence>
<evidence type="ECO:0000259" key="5">
    <source>
        <dbReference type="SMART" id="SM01186"/>
    </source>
</evidence>
<name>A0A9N7YJY0_PLEPL</name>
<dbReference type="EMBL" id="CADEAL010001047">
    <property type="protein sequence ID" value="CAB1428373.1"/>
    <property type="molecule type" value="Genomic_DNA"/>
</dbReference>
<accession>A0A9N7YJY0</accession>
<evidence type="ECO:0000256" key="4">
    <source>
        <dbReference type="SAM" id="MobiDB-lite"/>
    </source>
</evidence>
<dbReference type="GO" id="GO:0005852">
    <property type="term" value="C:eukaryotic translation initiation factor 3 complex"/>
    <property type="evidence" value="ECO:0007669"/>
    <property type="project" value="InterPro"/>
</dbReference>
<gene>
    <name evidence="6" type="ORF">PLEPLA_LOCUS16339</name>
</gene>
<keyword evidence="7" id="KW-1185">Reference proteome</keyword>
<feature type="domain" description="Eukaryotic translation initiation factor 3 subunit E N-terminal" evidence="5">
    <location>
        <begin position="5"/>
        <end position="135"/>
    </location>
</feature>
<dbReference type="InterPro" id="IPR019010">
    <property type="entry name" value="eIF3e_N"/>
</dbReference>
<dbReference type="Proteomes" id="UP001153269">
    <property type="component" value="Unassembled WGS sequence"/>
</dbReference>
<dbReference type="Pfam" id="PF09440">
    <property type="entry name" value="eIF3_N"/>
    <property type="match status" value="1"/>
</dbReference>
<evidence type="ECO:0000256" key="2">
    <source>
        <dbReference type="ARBA" id="ARBA00022540"/>
    </source>
</evidence>
<comment type="caution">
    <text evidence="6">The sequence shown here is derived from an EMBL/GenBank/DDBJ whole genome shotgun (WGS) entry which is preliminary data.</text>
</comment>
<sequence>MAEPDLTSRTAHFLDRNLVSPQLELHSVKEIYNEKEFLQGKLDLLSEDKHGGLHHVSLQNLNPVKEIPASLKEKRSSVVAQVKQLQSETEPMVQMSEDPETSRQKQSMSFVKSTWTHSSSSSARNTLSSLWGKLASGILMQNWEAAMEDLTH</sequence>
<reference evidence="6" key="1">
    <citation type="submission" date="2020-03" db="EMBL/GenBank/DDBJ databases">
        <authorList>
            <person name="Weist P."/>
        </authorList>
    </citation>
    <scope>NUCLEOTIDE SEQUENCE</scope>
</reference>
<proteinExistence type="predicted"/>
<evidence type="ECO:0000313" key="6">
    <source>
        <dbReference type="EMBL" id="CAB1428373.1"/>
    </source>
</evidence>
<keyword evidence="3" id="KW-0648">Protein biosynthesis</keyword>
<keyword evidence="2" id="KW-0396">Initiation factor</keyword>
<feature type="region of interest" description="Disordered" evidence="4">
    <location>
        <begin position="85"/>
        <end position="107"/>
    </location>
</feature>